<evidence type="ECO:0000313" key="6">
    <source>
        <dbReference type="Proteomes" id="UP000001064"/>
    </source>
</evidence>
<keyword evidence="6" id="KW-1185">Reference proteome</keyword>
<keyword evidence="1" id="KW-0677">Repeat</keyword>
<dbReference type="InParanoid" id="F0ZT11"/>
<dbReference type="KEGG" id="dpp:DICPUDRAFT_37554"/>
<feature type="domain" description="EMC2 TPR-like" evidence="4">
    <location>
        <begin position="110"/>
        <end position="218"/>
    </location>
</feature>
<evidence type="ECO:0000256" key="1">
    <source>
        <dbReference type="ARBA" id="ARBA00022737"/>
    </source>
</evidence>
<dbReference type="OrthoDB" id="124397at2759"/>
<dbReference type="SUPFAM" id="SSF48452">
    <property type="entry name" value="TPR-like"/>
    <property type="match status" value="1"/>
</dbReference>
<gene>
    <name evidence="5" type="ORF">DICPUDRAFT_37554</name>
</gene>
<proteinExistence type="inferred from homology"/>
<sequence length="320" mass="37152">MAEMLMLSSSDSIELNKFENKIRESRSFNWVLVRDTLRFLRKSKARKSNLVSKYGLKLVNEYISKLDAQESYDIIEQVLVSLLECGDDENANKLFNILKSKFGRESVRVQRLQAMIHESNFQLKDALDIYNSILEKYPADQMSYKRQVSIFKCQGNLTKAIQVLNTYLQIFMCDIEAWLELSSLHITFLSYSTALICLEEVILNAPINYIFYIKYAETLYSLGGIDNYNMAIQYYTHSLELNSPTEIDVLGHPPTYLPAIYGIIMSIFSLSDENVQIKESQLKLMEWAQNHLILITNKYSPDKLTFVKHFIDSTDIFNKE</sequence>
<evidence type="ECO:0000313" key="5">
    <source>
        <dbReference type="EMBL" id="EGC32904.1"/>
    </source>
</evidence>
<comment type="subunit">
    <text evidence="3">Component of the ER membrane protein complex (EMC).</text>
</comment>
<dbReference type="PANTHER" id="PTHR12760">
    <property type="entry name" value="TETRATRICOPEPTIDE REPEAT PROTEIN"/>
    <property type="match status" value="1"/>
</dbReference>
<keyword evidence="3" id="KW-0472">Membrane</keyword>
<dbReference type="InterPro" id="IPR055217">
    <property type="entry name" value="TPR_EMC2"/>
</dbReference>
<dbReference type="Proteomes" id="UP000001064">
    <property type="component" value="Unassembled WGS sequence"/>
</dbReference>
<evidence type="ECO:0000256" key="2">
    <source>
        <dbReference type="ARBA" id="ARBA00022803"/>
    </source>
</evidence>
<dbReference type="FunFam" id="1.25.40.10:FF:001852">
    <property type="entry name" value="ER membrane protein complex subunit 2"/>
    <property type="match status" value="1"/>
</dbReference>
<comment type="function">
    <text evidence="3">Part of the endoplasmic reticulum membrane protein complex (EMC) that enables the energy-independent insertion into endoplasmic reticulum membranes of newly synthesized membrane proteins.</text>
</comment>
<dbReference type="FunCoup" id="F0ZT11">
    <property type="interactions" value="259"/>
</dbReference>
<dbReference type="InterPro" id="IPR011990">
    <property type="entry name" value="TPR-like_helical_dom_sf"/>
</dbReference>
<dbReference type="eggNOG" id="KOG3060">
    <property type="taxonomic scope" value="Eukaryota"/>
</dbReference>
<keyword evidence="3" id="KW-0256">Endoplasmic reticulum</keyword>
<accession>F0ZT11</accession>
<dbReference type="GeneID" id="10508036"/>
<dbReference type="RefSeq" id="XP_003290552.1">
    <property type="nucleotide sequence ID" value="XM_003290504.1"/>
</dbReference>
<dbReference type="GO" id="GO:0072546">
    <property type="term" value="C:EMC complex"/>
    <property type="evidence" value="ECO:0000318"/>
    <property type="project" value="GO_Central"/>
</dbReference>
<evidence type="ECO:0000256" key="3">
    <source>
        <dbReference type="RuleBase" id="RU367091"/>
    </source>
</evidence>
<evidence type="ECO:0000259" key="4">
    <source>
        <dbReference type="Pfam" id="PF22890"/>
    </source>
</evidence>
<dbReference type="VEuPathDB" id="AmoebaDB:DICPUDRAFT_37554"/>
<dbReference type="STRING" id="5786.F0ZT11"/>
<reference evidence="6" key="1">
    <citation type="journal article" date="2011" name="Genome Biol.">
        <title>Comparative genomics of the social amoebae Dictyostelium discoideum and Dictyostelium purpureum.</title>
        <authorList>
            <consortium name="US DOE Joint Genome Institute (JGI-PGF)"/>
            <person name="Sucgang R."/>
            <person name="Kuo A."/>
            <person name="Tian X."/>
            <person name="Salerno W."/>
            <person name="Parikh A."/>
            <person name="Feasley C.L."/>
            <person name="Dalin E."/>
            <person name="Tu H."/>
            <person name="Huang E."/>
            <person name="Barry K."/>
            <person name="Lindquist E."/>
            <person name="Shapiro H."/>
            <person name="Bruce D."/>
            <person name="Schmutz J."/>
            <person name="Salamov A."/>
            <person name="Fey P."/>
            <person name="Gaudet P."/>
            <person name="Anjard C."/>
            <person name="Babu M.M."/>
            <person name="Basu S."/>
            <person name="Bushmanova Y."/>
            <person name="van der Wel H."/>
            <person name="Katoh-Kurasawa M."/>
            <person name="Dinh C."/>
            <person name="Coutinho P.M."/>
            <person name="Saito T."/>
            <person name="Elias M."/>
            <person name="Schaap P."/>
            <person name="Kay R.R."/>
            <person name="Henrissat B."/>
            <person name="Eichinger L."/>
            <person name="Rivero F."/>
            <person name="Putnam N.H."/>
            <person name="West C.M."/>
            <person name="Loomis W.F."/>
            <person name="Chisholm R.L."/>
            <person name="Shaulsky G."/>
            <person name="Strassmann J.E."/>
            <person name="Queller D.C."/>
            <person name="Kuspa A."/>
            <person name="Grigoriev I.V."/>
        </authorList>
    </citation>
    <scope>NUCLEOTIDE SEQUENCE [LARGE SCALE GENOMIC DNA]</scope>
    <source>
        <strain evidence="6">QSDP1</strain>
    </source>
</reference>
<dbReference type="EMBL" id="GL871167">
    <property type="protein sequence ID" value="EGC32904.1"/>
    <property type="molecule type" value="Genomic_DNA"/>
</dbReference>
<protein>
    <recommendedName>
        <fullName evidence="3">ER membrane protein complex subunit 2</fullName>
    </recommendedName>
</protein>
<dbReference type="OMA" id="MSDQEGW"/>
<organism evidence="5 6">
    <name type="scientific">Dictyostelium purpureum</name>
    <name type="common">Slime mold</name>
    <dbReference type="NCBI Taxonomy" id="5786"/>
    <lineage>
        <taxon>Eukaryota</taxon>
        <taxon>Amoebozoa</taxon>
        <taxon>Evosea</taxon>
        <taxon>Eumycetozoa</taxon>
        <taxon>Dictyostelia</taxon>
        <taxon>Dictyosteliales</taxon>
        <taxon>Dictyosteliaceae</taxon>
        <taxon>Dictyostelium</taxon>
    </lineage>
</organism>
<name>F0ZT11_DICPU</name>
<dbReference type="Gene3D" id="1.25.40.10">
    <property type="entry name" value="Tetratricopeptide repeat domain"/>
    <property type="match status" value="1"/>
</dbReference>
<comment type="similarity">
    <text evidence="3">Belongs to the EMC2 family.</text>
</comment>
<dbReference type="InterPro" id="IPR039856">
    <property type="entry name" value="EMC2-like"/>
</dbReference>
<dbReference type="AlphaFoldDB" id="F0ZT11"/>
<comment type="subcellular location">
    <subcellularLocation>
        <location evidence="3">Endoplasmic reticulum membrane</location>
        <topology evidence="3">Peripheral membrane protein</topology>
        <orientation evidence="3">Cytoplasmic side</orientation>
    </subcellularLocation>
</comment>
<dbReference type="Pfam" id="PF22890">
    <property type="entry name" value="TPR_EMC2"/>
    <property type="match status" value="1"/>
</dbReference>
<keyword evidence="2" id="KW-0802">TPR repeat</keyword>